<evidence type="ECO:0000313" key="2">
    <source>
        <dbReference type="Proteomes" id="UP000028826"/>
    </source>
</evidence>
<dbReference type="InterPro" id="IPR007375">
    <property type="entry name" value="SoxG"/>
</dbReference>
<dbReference type="InterPro" id="IPR027266">
    <property type="entry name" value="TrmE/GcvT-like"/>
</dbReference>
<name>A0A086YCM7_9RHOB</name>
<dbReference type="eggNOG" id="COG4583">
    <property type="taxonomic scope" value="Bacteria"/>
</dbReference>
<reference evidence="1 2" key="1">
    <citation type="submission" date="2014-03" db="EMBL/GenBank/DDBJ databases">
        <title>Genome of Haematobacter massiliensis CCUG 47968.</title>
        <authorList>
            <person name="Wang D."/>
            <person name="Wang G."/>
        </authorList>
    </citation>
    <scope>NUCLEOTIDE SEQUENCE [LARGE SCALE GENOMIC DNA]</scope>
    <source>
        <strain evidence="1 2">CCUG 47968</strain>
    </source>
</reference>
<dbReference type="STRING" id="195105.CN97_06325"/>
<organism evidence="1 2">
    <name type="scientific">Haematobacter massiliensis</name>
    <dbReference type="NCBI Taxonomy" id="195105"/>
    <lineage>
        <taxon>Bacteria</taxon>
        <taxon>Pseudomonadati</taxon>
        <taxon>Pseudomonadota</taxon>
        <taxon>Alphaproteobacteria</taxon>
        <taxon>Rhodobacterales</taxon>
        <taxon>Paracoccaceae</taxon>
        <taxon>Haematobacter</taxon>
    </lineage>
</organism>
<dbReference type="Gene3D" id="3.30.70.1520">
    <property type="entry name" value="Heterotetrameric sarcosine oxidase"/>
    <property type="match status" value="1"/>
</dbReference>
<dbReference type="Proteomes" id="UP000028826">
    <property type="component" value="Unassembled WGS sequence"/>
</dbReference>
<dbReference type="EMBL" id="JGYG01000001">
    <property type="protein sequence ID" value="KFI32027.1"/>
    <property type="molecule type" value="Genomic_DNA"/>
</dbReference>
<sequence>MSKERVRMSELGNLASEGYVSVVDAPPLGMVTLRCRDDAALAAALEGVGLTRPAPRGRSVTERGEVLWMSPDELLLLLPPEELARTIERLGEALDGVPALLVDVSDARVVFRLIGAGAGEVLAKISPALPLLQGEVRRSRIGQIAAAFWQSGDAEMTVICFRSVAGYARDLLCYAARRGSQIEPV</sequence>
<dbReference type="AlphaFoldDB" id="A0A086YCM7"/>
<dbReference type="OrthoDB" id="9814782at2"/>
<keyword evidence="2" id="KW-1185">Reference proteome</keyword>
<comment type="caution">
    <text evidence="1">The sequence shown here is derived from an EMBL/GenBank/DDBJ whole genome shotgun (WGS) entry which is preliminary data.</text>
</comment>
<dbReference type="Pfam" id="PF04268">
    <property type="entry name" value="SoxG"/>
    <property type="match status" value="1"/>
</dbReference>
<protein>
    <submittedName>
        <fullName evidence="1">Sarcosine oxidase subunit gamma</fullName>
    </submittedName>
</protein>
<gene>
    <name evidence="1" type="ORF">CN97_06325</name>
</gene>
<evidence type="ECO:0000313" key="1">
    <source>
        <dbReference type="EMBL" id="KFI32027.1"/>
    </source>
</evidence>
<dbReference type="Gene3D" id="3.30.1360.120">
    <property type="entry name" value="Probable tRNA modification gtpase trme, domain 1"/>
    <property type="match status" value="1"/>
</dbReference>
<dbReference type="SUPFAM" id="SSF103025">
    <property type="entry name" value="Folate-binding domain"/>
    <property type="match status" value="1"/>
</dbReference>
<accession>A0A086YCM7</accession>
<proteinExistence type="predicted"/>